<dbReference type="AlphaFoldDB" id="A0A1X2I7Q5"/>
<dbReference type="Proteomes" id="UP000193560">
    <property type="component" value="Unassembled WGS sequence"/>
</dbReference>
<gene>
    <name evidence="2" type="ORF">BCR42DRAFT_440746</name>
</gene>
<sequence>MDCLVALSTYASATSSPNKGYSSAIALKQEDESMAPTKSSGGVDDDHRVAASGTWRHEGTTTTATIIVGAKIITQESDPHHTHRSAYSYFSTFITTIYPSHAMVAIPTSPPMVTEVEENGQGRNDDGVAKQILSLLGPCDFACPSHAPL</sequence>
<name>A0A1X2I7Q5_9FUNG</name>
<protein>
    <submittedName>
        <fullName evidence="2">Uncharacterized protein</fullName>
    </submittedName>
</protein>
<dbReference type="EMBL" id="MCGE01000022">
    <property type="protein sequence ID" value="ORZ11149.1"/>
    <property type="molecule type" value="Genomic_DNA"/>
</dbReference>
<evidence type="ECO:0000256" key="1">
    <source>
        <dbReference type="SAM" id="MobiDB-lite"/>
    </source>
</evidence>
<keyword evidence="3" id="KW-1185">Reference proteome</keyword>
<reference evidence="2 3" key="1">
    <citation type="submission" date="2016-07" db="EMBL/GenBank/DDBJ databases">
        <title>Pervasive Adenine N6-methylation of Active Genes in Fungi.</title>
        <authorList>
            <consortium name="DOE Joint Genome Institute"/>
            <person name="Mondo S.J."/>
            <person name="Dannebaum R.O."/>
            <person name="Kuo R.C."/>
            <person name="Labutti K."/>
            <person name="Haridas S."/>
            <person name="Kuo A."/>
            <person name="Salamov A."/>
            <person name="Ahrendt S.R."/>
            <person name="Lipzen A."/>
            <person name="Sullivan W."/>
            <person name="Andreopoulos W.B."/>
            <person name="Clum A."/>
            <person name="Lindquist E."/>
            <person name="Daum C."/>
            <person name="Ramamoorthy G.K."/>
            <person name="Gryganskyi A."/>
            <person name="Culley D."/>
            <person name="Magnuson J.K."/>
            <person name="James T.Y."/>
            <person name="O'Malley M.A."/>
            <person name="Stajich J.E."/>
            <person name="Spatafora J.W."/>
            <person name="Visel A."/>
            <person name="Grigoriev I.V."/>
        </authorList>
    </citation>
    <scope>NUCLEOTIDE SEQUENCE [LARGE SCALE GENOMIC DNA]</scope>
    <source>
        <strain evidence="2 3">NRRL 1336</strain>
    </source>
</reference>
<evidence type="ECO:0000313" key="3">
    <source>
        <dbReference type="Proteomes" id="UP000193560"/>
    </source>
</evidence>
<proteinExistence type="predicted"/>
<comment type="caution">
    <text evidence="2">The sequence shown here is derived from an EMBL/GenBank/DDBJ whole genome shotgun (WGS) entry which is preliminary data.</text>
</comment>
<evidence type="ECO:0000313" key="2">
    <source>
        <dbReference type="EMBL" id="ORZ11149.1"/>
    </source>
</evidence>
<organism evidence="2 3">
    <name type="scientific">Absidia repens</name>
    <dbReference type="NCBI Taxonomy" id="90262"/>
    <lineage>
        <taxon>Eukaryota</taxon>
        <taxon>Fungi</taxon>
        <taxon>Fungi incertae sedis</taxon>
        <taxon>Mucoromycota</taxon>
        <taxon>Mucoromycotina</taxon>
        <taxon>Mucoromycetes</taxon>
        <taxon>Mucorales</taxon>
        <taxon>Cunninghamellaceae</taxon>
        <taxon>Absidia</taxon>
    </lineage>
</organism>
<feature type="compositionally biased region" description="Basic and acidic residues" evidence="1">
    <location>
        <begin position="44"/>
        <end position="56"/>
    </location>
</feature>
<feature type="region of interest" description="Disordered" evidence="1">
    <location>
        <begin position="32"/>
        <end position="56"/>
    </location>
</feature>
<accession>A0A1X2I7Q5</accession>